<feature type="compositionally biased region" description="Gly residues" evidence="1">
    <location>
        <begin position="1"/>
        <end position="10"/>
    </location>
</feature>
<sequence>ARVRGRGGTMGVVQNASVDGSQHQSIGGRRRGSNTQGQSLNLSLNTIARKPAGGIGRVVGSQSFVGGQRQRQATHGGSSTSSQFVQAEQSVKIIGGRCSNVVVENNLNVTMFQGDTPP</sequence>
<name>X0RKT5_9ZZZZ</name>
<protein>
    <submittedName>
        <fullName evidence="2">Uncharacterized protein</fullName>
    </submittedName>
</protein>
<feature type="compositionally biased region" description="Polar residues" evidence="1">
    <location>
        <begin position="14"/>
        <end position="25"/>
    </location>
</feature>
<organism evidence="2">
    <name type="scientific">marine sediment metagenome</name>
    <dbReference type="NCBI Taxonomy" id="412755"/>
    <lineage>
        <taxon>unclassified sequences</taxon>
        <taxon>metagenomes</taxon>
        <taxon>ecological metagenomes</taxon>
    </lineage>
</organism>
<dbReference type="AlphaFoldDB" id="X0RKT5"/>
<evidence type="ECO:0000313" key="2">
    <source>
        <dbReference type="EMBL" id="GAF69408.1"/>
    </source>
</evidence>
<reference evidence="2" key="1">
    <citation type="journal article" date="2014" name="Front. Microbiol.">
        <title>High frequency of phylogenetically diverse reductive dehalogenase-homologous genes in deep subseafloor sedimentary metagenomes.</title>
        <authorList>
            <person name="Kawai M."/>
            <person name="Futagami T."/>
            <person name="Toyoda A."/>
            <person name="Takaki Y."/>
            <person name="Nishi S."/>
            <person name="Hori S."/>
            <person name="Arai W."/>
            <person name="Tsubouchi T."/>
            <person name="Morono Y."/>
            <person name="Uchiyama I."/>
            <person name="Ito T."/>
            <person name="Fujiyama A."/>
            <person name="Inagaki F."/>
            <person name="Takami H."/>
        </authorList>
    </citation>
    <scope>NUCLEOTIDE SEQUENCE</scope>
    <source>
        <strain evidence="2">Expedition CK06-06</strain>
    </source>
</reference>
<feature type="region of interest" description="Disordered" evidence="1">
    <location>
        <begin position="1"/>
        <end position="38"/>
    </location>
</feature>
<proteinExistence type="predicted"/>
<gene>
    <name evidence="2" type="ORF">S01H1_10136</name>
</gene>
<dbReference type="EMBL" id="BARS01005180">
    <property type="protein sequence ID" value="GAF69408.1"/>
    <property type="molecule type" value="Genomic_DNA"/>
</dbReference>
<feature type="non-terminal residue" evidence="2">
    <location>
        <position position="1"/>
    </location>
</feature>
<evidence type="ECO:0000256" key="1">
    <source>
        <dbReference type="SAM" id="MobiDB-lite"/>
    </source>
</evidence>
<comment type="caution">
    <text evidence="2">The sequence shown here is derived from an EMBL/GenBank/DDBJ whole genome shotgun (WGS) entry which is preliminary data.</text>
</comment>
<accession>X0RKT5</accession>